<keyword evidence="4" id="KW-0472">Membrane</keyword>
<proteinExistence type="inferred from homology"/>
<evidence type="ECO:0000259" key="10">
    <source>
        <dbReference type="Pfam" id="PF11741"/>
    </source>
</evidence>
<dbReference type="Pfam" id="PF00263">
    <property type="entry name" value="Secretin"/>
    <property type="match status" value="1"/>
</dbReference>
<feature type="domain" description="NolW-like" evidence="9">
    <location>
        <begin position="616"/>
        <end position="676"/>
    </location>
</feature>
<dbReference type="AlphaFoldDB" id="A0A8A4TST4"/>
<sequence>MSFFALDATEGIFSIDFPGVYSKVDFSQLSFPQISEVIQEPLDVDANSGIRLRFVIRDQVKCSVFEGAEGEVTLFFESEDHVAETLAATEEAPVGESAVPVSFALDGVPGKKRLNGLTLAAQERTGVVRLAVDGLQNYRQFFLSNPDRFVLDLEETIADLQENTLTADSALIQRVRVSQFRISPKPITRCVLDLQRPAHIQVLQVDGGVAVAFADQKEALTTLVSTLEMGMGAARTAQVVDSPQEPEIEVPAQVEEPIAAEDEMASAGVAALEDHTDIAPVIEEPADEIEETRTEMVADTAMDDFSTDSAPESLPAPEQVTAPVVEPVAAQVAVVEEKPAATIEKTPTATIEESPAQTSNVATAAAAPAPIVEEPAAVPADNGIAAELDGFGSEQARTELPQVREVAVSRNDQAPAKVDLPKPQFEIASDMDMEMRDFVAEDQEDSFYGMMRNVRSNHRELDTIIVTNNAIESSKLREMRPMQQAEGESEDFATLFSEDEDSDYETIDGGEQEYRGFEISIIDVKDADVVDLLRFIADQVGINLYVDSSVGTIKATYRFRNIPWDQALDIILTNANLAKEFKNGVLRVATTEKFRQEEIARAQLRTQRELSVPPETVTFPLSYAKAPEVVPIVEQYLSPRGTILMDERTNTLIIEDIPKRMVAIRALIKKLDKMISQVTIEARIVESSKRFLRELGVQWGLSATYSPELGTNTGLDFPNRVGVGGPLIGNTSPGGLQGGYAVNFPAVSENPSGIGLSLGNFLDNFKLDISLQMLETSGEGQIISAPKITTQNNKTATIKNGQRIPIQTIQRGTITIRYIEAVLELHVTPHITSDETIIMDVVVDKSEADFTRAVGGNPVINVRRAETRLLVKNGGTAVIGGIFTLNEQTSEEGIPTLRKVPFIRRLFGHELKQFENQELLIFITPRIVKY</sequence>
<comment type="subcellular location">
    <subcellularLocation>
        <location evidence="7">Cell outer membrane</location>
    </subcellularLocation>
    <subcellularLocation>
        <location evidence="1">Membrane</location>
    </subcellularLocation>
</comment>
<reference evidence="11" key="1">
    <citation type="submission" date="2021-03" db="EMBL/GenBank/DDBJ databases">
        <title>Acanthopleuribacteraceae sp. M133.</title>
        <authorList>
            <person name="Wang G."/>
        </authorList>
    </citation>
    <scope>NUCLEOTIDE SEQUENCE</scope>
    <source>
        <strain evidence="11">M133</strain>
    </source>
</reference>
<dbReference type="InterPro" id="IPR051808">
    <property type="entry name" value="Type_IV_pilus_biogenesis"/>
</dbReference>
<protein>
    <submittedName>
        <fullName evidence="11">Type IV pilus secretin PilQ</fullName>
    </submittedName>
</protein>
<dbReference type="GO" id="GO:0009306">
    <property type="term" value="P:protein secretion"/>
    <property type="evidence" value="ECO:0007669"/>
    <property type="project" value="InterPro"/>
</dbReference>
<keyword evidence="12" id="KW-1185">Reference proteome</keyword>
<dbReference type="EMBL" id="CP071793">
    <property type="protein sequence ID" value="QTD53016.1"/>
    <property type="molecule type" value="Genomic_DNA"/>
</dbReference>
<comment type="similarity">
    <text evidence="6">Belongs to the bacterial secretin family.</text>
</comment>
<dbReference type="InterPro" id="IPR038591">
    <property type="entry name" value="NolW-like_sf"/>
</dbReference>
<accession>A0A8A4TST4</accession>
<dbReference type="GO" id="GO:0009279">
    <property type="term" value="C:cell outer membrane"/>
    <property type="evidence" value="ECO:0007669"/>
    <property type="project" value="UniProtKB-SubCell"/>
</dbReference>
<evidence type="ECO:0000256" key="3">
    <source>
        <dbReference type="ARBA" id="ARBA00022729"/>
    </source>
</evidence>
<dbReference type="Proteomes" id="UP000663929">
    <property type="component" value="Chromosome"/>
</dbReference>
<evidence type="ECO:0000259" key="9">
    <source>
        <dbReference type="Pfam" id="PF03958"/>
    </source>
</evidence>
<dbReference type="InterPro" id="IPR004846">
    <property type="entry name" value="T2SS/T3SS_dom"/>
</dbReference>
<name>A0A8A4TST4_SULCO</name>
<evidence type="ECO:0000256" key="1">
    <source>
        <dbReference type="ARBA" id="ARBA00004370"/>
    </source>
</evidence>
<evidence type="ECO:0000256" key="7">
    <source>
        <dbReference type="RuleBase" id="RU004004"/>
    </source>
</evidence>
<dbReference type="InterPro" id="IPR021731">
    <property type="entry name" value="AMIN_dom"/>
</dbReference>
<evidence type="ECO:0000256" key="4">
    <source>
        <dbReference type="ARBA" id="ARBA00023136"/>
    </source>
</evidence>
<organism evidence="11 12">
    <name type="scientific">Sulfidibacter corallicola</name>
    <dbReference type="NCBI Taxonomy" id="2818388"/>
    <lineage>
        <taxon>Bacteria</taxon>
        <taxon>Pseudomonadati</taxon>
        <taxon>Acidobacteriota</taxon>
        <taxon>Holophagae</taxon>
        <taxon>Acanthopleuribacterales</taxon>
        <taxon>Acanthopleuribacteraceae</taxon>
        <taxon>Sulfidibacter</taxon>
    </lineage>
</organism>
<dbReference type="InterPro" id="IPR001775">
    <property type="entry name" value="GspD/PilQ"/>
</dbReference>
<keyword evidence="3" id="KW-0732">Signal</keyword>
<dbReference type="Gene3D" id="3.30.1370.130">
    <property type="match status" value="1"/>
</dbReference>
<evidence type="ECO:0000259" key="8">
    <source>
        <dbReference type="Pfam" id="PF00263"/>
    </source>
</evidence>
<dbReference type="PANTHER" id="PTHR30604">
    <property type="entry name" value="PROTEIN TRANSPORT PROTEIN HOFQ"/>
    <property type="match status" value="1"/>
</dbReference>
<feature type="domain" description="AMIN" evidence="10">
    <location>
        <begin position="123"/>
        <end position="206"/>
    </location>
</feature>
<dbReference type="Gene3D" id="2.60.40.3500">
    <property type="match status" value="1"/>
</dbReference>
<dbReference type="Pfam" id="PF11741">
    <property type="entry name" value="AMIN"/>
    <property type="match status" value="1"/>
</dbReference>
<dbReference type="PRINTS" id="PR00811">
    <property type="entry name" value="BCTERIALGSPD"/>
</dbReference>
<dbReference type="KEGG" id="scor:J3U87_11185"/>
<feature type="domain" description="Type II/III secretion system secretin-like" evidence="8">
    <location>
        <begin position="774"/>
        <end position="929"/>
    </location>
</feature>
<evidence type="ECO:0000256" key="6">
    <source>
        <dbReference type="RuleBase" id="RU004003"/>
    </source>
</evidence>
<dbReference type="InterPro" id="IPR005644">
    <property type="entry name" value="NolW-like"/>
</dbReference>
<gene>
    <name evidence="11" type="primary">pilQ</name>
    <name evidence="11" type="ORF">J3U87_11185</name>
</gene>
<keyword evidence="5" id="KW-0998">Cell outer membrane</keyword>
<dbReference type="RefSeq" id="WP_237383114.1">
    <property type="nucleotide sequence ID" value="NZ_CP071793.1"/>
</dbReference>
<evidence type="ECO:0000313" key="12">
    <source>
        <dbReference type="Proteomes" id="UP000663929"/>
    </source>
</evidence>
<dbReference type="Pfam" id="PF03958">
    <property type="entry name" value="Secretin_N"/>
    <property type="match status" value="1"/>
</dbReference>
<dbReference type="PANTHER" id="PTHR30604:SF1">
    <property type="entry name" value="DNA UTILIZATION PROTEIN HOFQ"/>
    <property type="match status" value="1"/>
</dbReference>
<keyword evidence="2 7" id="KW-0813">Transport</keyword>
<dbReference type="Gene3D" id="3.30.1370.120">
    <property type="match status" value="1"/>
</dbReference>
<evidence type="ECO:0000256" key="5">
    <source>
        <dbReference type="ARBA" id="ARBA00023237"/>
    </source>
</evidence>
<dbReference type="NCBIfam" id="TIGR02515">
    <property type="entry name" value="IV_pilus_PilQ"/>
    <property type="match status" value="1"/>
</dbReference>
<evidence type="ECO:0000313" key="11">
    <source>
        <dbReference type="EMBL" id="QTD53016.1"/>
    </source>
</evidence>
<evidence type="ECO:0000256" key="2">
    <source>
        <dbReference type="ARBA" id="ARBA00022448"/>
    </source>
</evidence>
<dbReference type="InterPro" id="IPR013355">
    <property type="entry name" value="Pilus_4_PilQ"/>
</dbReference>